<organism evidence="2 3">
    <name type="scientific">Cupriavidus necator</name>
    <name type="common">Alcaligenes eutrophus</name>
    <name type="synonym">Ralstonia eutropha</name>
    <dbReference type="NCBI Taxonomy" id="106590"/>
    <lineage>
        <taxon>Bacteria</taxon>
        <taxon>Pseudomonadati</taxon>
        <taxon>Pseudomonadota</taxon>
        <taxon>Betaproteobacteria</taxon>
        <taxon>Burkholderiales</taxon>
        <taxon>Burkholderiaceae</taxon>
        <taxon>Cupriavidus</taxon>
    </lineage>
</organism>
<dbReference type="PANTHER" id="PTHR40943">
    <property type="entry name" value="CYTOPLASMIC PROTEIN-RELATED"/>
    <property type="match status" value="1"/>
</dbReference>
<protein>
    <submittedName>
        <fullName evidence="2">DUF861 domain-containing protein</fullName>
    </submittedName>
</protein>
<dbReference type="SUPFAM" id="SSF51182">
    <property type="entry name" value="RmlC-like cupins"/>
    <property type="match status" value="2"/>
</dbReference>
<dbReference type="AlphaFoldDB" id="A0A367PIK0"/>
<dbReference type="Proteomes" id="UP000253501">
    <property type="component" value="Unassembled WGS sequence"/>
</dbReference>
<dbReference type="InterPro" id="IPR011051">
    <property type="entry name" value="RmlC_Cupin_sf"/>
</dbReference>
<feature type="domain" description="(S)-ureidoglycine aminohydrolase cupin" evidence="1">
    <location>
        <begin position="171"/>
        <end position="244"/>
    </location>
</feature>
<sequence>MSSLQQGVTERSTPATFVDLRAFAQDHSLGVPFTDASGEDDFLSRRRMLDLPPGPVTLGVITLDGGSGLVKAQPADEFIIVCEGKLTLTQRDRTVVLGPDNSAVLLHDAEFAWSAECPVSILFMRYQYSSPGARALLPIAQGPVLEPSGAPAAELLLTPTPACRNYTDYRSEDGQFVCGTWDSTPYHRRAMLYPHYELMYLLEGSVTFEDETGRSGTFSRGDIFLVEQHARCSWDSREQVAKVYAIFRPA</sequence>
<evidence type="ECO:0000259" key="1">
    <source>
        <dbReference type="Pfam" id="PF05899"/>
    </source>
</evidence>
<proteinExistence type="predicted"/>
<name>A0A367PIK0_CUPNE</name>
<dbReference type="Pfam" id="PF05899">
    <property type="entry name" value="Cupin_3"/>
    <property type="match status" value="1"/>
</dbReference>
<dbReference type="InterPro" id="IPR014710">
    <property type="entry name" value="RmlC-like_jellyroll"/>
</dbReference>
<dbReference type="EMBL" id="QDHA01000038">
    <property type="protein sequence ID" value="RCJ07404.1"/>
    <property type="molecule type" value="Genomic_DNA"/>
</dbReference>
<reference evidence="2 3" key="1">
    <citation type="submission" date="2018-04" db="EMBL/GenBank/DDBJ databases">
        <title>Cupriavidus necator CR12 genome sequencing and assembly.</title>
        <authorList>
            <person name="Ben Fekih I."/>
            <person name="Mazhar H.S."/>
            <person name="Bello S.K."/>
            <person name="Rensing C."/>
        </authorList>
    </citation>
    <scope>NUCLEOTIDE SEQUENCE [LARGE SCALE GENOMIC DNA]</scope>
    <source>
        <strain evidence="2 3">CR12</strain>
    </source>
</reference>
<accession>A0A367PIK0</accession>
<comment type="caution">
    <text evidence="2">The sequence shown here is derived from an EMBL/GenBank/DDBJ whole genome shotgun (WGS) entry which is preliminary data.</text>
</comment>
<dbReference type="InterPro" id="IPR008579">
    <property type="entry name" value="UGlyAH_Cupin_dom"/>
</dbReference>
<dbReference type="PANTHER" id="PTHR40943:SF1">
    <property type="entry name" value="CYTOPLASMIC PROTEIN"/>
    <property type="match status" value="1"/>
</dbReference>
<dbReference type="Gene3D" id="2.60.120.10">
    <property type="entry name" value="Jelly Rolls"/>
    <property type="match status" value="2"/>
</dbReference>
<dbReference type="RefSeq" id="WP_114132815.1">
    <property type="nucleotide sequence ID" value="NZ_CP068434.1"/>
</dbReference>
<evidence type="ECO:0000313" key="2">
    <source>
        <dbReference type="EMBL" id="RCJ07404.1"/>
    </source>
</evidence>
<evidence type="ECO:0000313" key="3">
    <source>
        <dbReference type="Proteomes" id="UP000253501"/>
    </source>
</evidence>
<gene>
    <name evidence="2" type="ORF">DDK22_16410</name>
</gene>